<comment type="caution">
    <text evidence="1">The sequence shown here is derived from an EMBL/GenBank/DDBJ whole genome shotgun (WGS) entry which is preliminary data.</text>
</comment>
<proteinExistence type="predicted"/>
<gene>
    <name evidence="1" type="ORF">ACGRVM_02130</name>
</gene>
<dbReference type="Proteomes" id="UP001607157">
    <property type="component" value="Unassembled WGS sequence"/>
</dbReference>
<reference evidence="1 2" key="1">
    <citation type="submission" date="2024-10" db="EMBL/GenBank/DDBJ databases">
        <authorList>
            <person name="Yang X.-N."/>
        </authorList>
    </citation>
    <scope>NUCLEOTIDE SEQUENCE [LARGE SCALE GENOMIC DNA]</scope>
    <source>
        <strain evidence="1 2">CAU 1059</strain>
    </source>
</reference>
<name>A0ABW7I3D0_9RHOB</name>
<protein>
    <submittedName>
        <fullName evidence="1">Uncharacterized protein</fullName>
    </submittedName>
</protein>
<sequence length="153" mass="16968">MKSSDPLDKKGLIFEAYRIDGIAPEECRSIFLDWALSLPEGQDTQEAIAHFLDRYRADNPDHPMTEVLLQGQAAAARPRRRGGLEIAAARRGLGRLPPPQSGPAIIMQLRAVRRELALIDQQCRLKARTRPLVQRPKAAGDQTCKLIAPRSAP</sequence>
<dbReference type="RefSeq" id="WP_377169159.1">
    <property type="nucleotide sequence ID" value="NZ_JBHTJC010000001.1"/>
</dbReference>
<evidence type="ECO:0000313" key="2">
    <source>
        <dbReference type="Proteomes" id="UP001607157"/>
    </source>
</evidence>
<keyword evidence="2" id="KW-1185">Reference proteome</keyword>
<evidence type="ECO:0000313" key="1">
    <source>
        <dbReference type="EMBL" id="MFH0252677.1"/>
    </source>
</evidence>
<organism evidence="1 2">
    <name type="scientific">Roseovarius aquimarinus</name>
    <dbReference type="NCBI Taxonomy" id="1229156"/>
    <lineage>
        <taxon>Bacteria</taxon>
        <taxon>Pseudomonadati</taxon>
        <taxon>Pseudomonadota</taxon>
        <taxon>Alphaproteobacteria</taxon>
        <taxon>Rhodobacterales</taxon>
        <taxon>Roseobacteraceae</taxon>
        <taxon>Roseovarius</taxon>
    </lineage>
</organism>
<dbReference type="EMBL" id="JBIHMM010000001">
    <property type="protein sequence ID" value="MFH0252677.1"/>
    <property type="molecule type" value="Genomic_DNA"/>
</dbReference>
<accession>A0ABW7I3D0</accession>